<evidence type="ECO:0000256" key="2">
    <source>
        <dbReference type="SAM" id="SignalP"/>
    </source>
</evidence>
<dbReference type="OrthoDB" id="5422153at2"/>
<feature type="signal peptide" evidence="2">
    <location>
        <begin position="1"/>
        <end position="25"/>
    </location>
</feature>
<reference evidence="4" key="1">
    <citation type="submission" date="2010-12" db="EMBL/GenBank/DDBJ databases">
        <title>Complete sequence of Desulfovibrio aespoeensis Aspo-2.</title>
        <authorList>
            <consortium name="US DOE Joint Genome Institute"/>
            <person name="Lucas S."/>
            <person name="Copeland A."/>
            <person name="Lapidus A."/>
            <person name="Cheng J.-F."/>
            <person name="Goodwin L."/>
            <person name="Pitluck S."/>
            <person name="Chertkov O."/>
            <person name="Misra M."/>
            <person name="Detter J.C."/>
            <person name="Han C."/>
            <person name="Tapia R."/>
            <person name="Land M."/>
            <person name="Hauser L."/>
            <person name="Kyrpides N."/>
            <person name="Ivanova N."/>
            <person name="Ovchinnikova G."/>
            <person name="Pedersen K."/>
            <person name="Jagevall S."/>
            <person name="Hazen T."/>
            <person name="Woyke T."/>
        </authorList>
    </citation>
    <scope>NUCLEOTIDE SEQUENCE [LARGE SCALE GENOMIC DNA]</scope>
    <source>
        <strain evidence="4">ATCC 700646 / DSM 10631 / Aspo-2</strain>
    </source>
</reference>
<feature type="chain" id="PRO_5003214183" description="FG-GAP repeat protein" evidence="2">
    <location>
        <begin position="26"/>
        <end position="557"/>
    </location>
</feature>
<evidence type="ECO:0000256" key="1">
    <source>
        <dbReference type="ARBA" id="ARBA00022729"/>
    </source>
</evidence>
<protein>
    <recommendedName>
        <fullName evidence="5">FG-GAP repeat protein</fullName>
    </recommendedName>
</protein>
<dbReference type="InterPro" id="IPR028994">
    <property type="entry name" value="Integrin_alpha_N"/>
</dbReference>
<keyword evidence="1 2" id="KW-0732">Signal</keyword>
<name>E6VYR3_PSEA9</name>
<dbReference type="STRING" id="643562.Daes_2936"/>
<evidence type="ECO:0000313" key="3">
    <source>
        <dbReference type="EMBL" id="ADU63930.1"/>
    </source>
</evidence>
<keyword evidence="4" id="KW-1185">Reference proteome</keyword>
<dbReference type="SUPFAM" id="SSF69318">
    <property type="entry name" value="Integrin alpha N-terminal domain"/>
    <property type="match status" value="1"/>
</dbReference>
<evidence type="ECO:0000313" key="4">
    <source>
        <dbReference type="Proteomes" id="UP000002191"/>
    </source>
</evidence>
<dbReference type="EMBL" id="CP002431">
    <property type="protein sequence ID" value="ADU63930.1"/>
    <property type="molecule type" value="Genomic_DNA"/>
</dbReference>
<dbReference type="Proteomes" id="UP000002191">
    <property type="component" value="Chromosome"/>
</dbReference>
<dbReference type="eggNOG" id="COG5616">
    <property type="taxonomic scope" value="Bacteria"/>
</dbReference>
<accession>E6VYR3</accession>
<dbReference type="AlphaFoldDB" id="E6VYR3"/>
<dbReference type="RefSeq" id="WP_013515832.1">
    <property type="nucleotide sequence ID" value="NC_014844.1"/>
</dbReference>
<reference evidence="3 4" key="2">
    <citation type="journal article" date="2014" name="Genome Announc.">
        <title>Complete Genome Sequence of the Subsurface, Mesophilic Sulfate-Reducing Bacterium Desulfovibrio aespoeensis Aspo-2.</title>
        <authorList>
            <person name="Pedersen K."/>
            <person name="Bengtsson A."/>
            <person name="Edlund J."/>
            <person name="Rabe L."/>
            <person name="Hazen T."/>
            <person name="Chakraborty R."/>
            <person name="Goodwin L."/>
            <person name="Shapiro N."/>
        </authorList>
    </citation>
    <scope>NUCLEOTIDE SEQUENCE [LARGE SCALE GENOMIC DNA]</scope>
    <source>
        <strain evidence="4">ATCC 700646 / DSM 10631 / Aspo-2</strain>
    </source>
</reference>
<organism evidence="3 4">
    <name type="scientific">Pseudodesulfovibrio aespoeensis (strain ATCC 700646 / DSM 10631 / Aspo-2)</name>
    <name type="common">Desulfovibrio aespoeensis</name>
    <dbReference type="NCBI Taxonomy" id="643562"/>
    <lineage>
        <taxon>Bacteria</taxon>
        <taxon>Pseudomonadati</taxon>
        <taxon>Thermodesulfobacteriota</taxon>
        <taxon>Desulfovibrionia</taxon>
        <taxon>Desulfovibrionales</taxon>
        <taxon>Desulfovibrionaceae</taxon>
    </lineage>
</organism>
<evidence type="ECO:0008006" key="5">
    <source>
        <dbReference type="Google" id="ProtNLM"/>
    </source>
</evidence>
<dbReference type="HOGENOM" id="CLU_034452_0_0_7"/>
<dbReference type="InterPro" id="IPR013517">
    <property type="entry name" value="FG-GAP"/>
</dbReference>
<gene>
    <name evidence="3" type="ordered locus">Daes_2936</name>
</gene>
<dbReference type="Pfam" id="PF13517">
    <property type="entry name" value="FG-GAP_3"/>
    <property type="match status" value="1"/>
</dbReference>
<dbReference type="KEGG" id="das:Daes_2936"/>
<proteinExistence type="predicted"/>
<sequence length="557" mass="61191" precursor="true">MLNRRFAAPIIAALAVLLMAAPALAQGAKKFAVIPFSYNGPQKYAYFPKALQSSLGSSLEWAGHVTPTSDAAIDGIAAPRNKADAINALRSTGLDYLVSGDIAILDTTATLHMMAVGTDGSFWENKGQMGINEITTWLDAQSRSIMGDVFKRPGFSAGEVTAKATDIKDGVASPTEPANTQFLMANDDQYKADTLNPQFRYEGGSETEGRWRSQTLRFFSTSMVVADGTGDGQNEVFILHKTGISAYSYDDGKLKHLDTLEMNPNTQYLRLEAVDLDRDGANELVVGTYQSQYRSALKAPEGWPKSHVLSFKSGKFQFLVKDYGKFLGVLRMPPTYTPIMVSQDQGVRHLFSTKIYEAYLKGGSIELGQSIPSPEFGSIYSMVYLPDEFGFKYVVLDDFHRLKVYGQTMERLSSTDDDTYNSSGIGIETSDRPLGMGPGAVDSKTTTFNVPFRMLATSLTQKGKYELLVNKDLSIAAQVFERFNYYTQGEVHALTWDGVGMALSWKTRRIKGQVSDIAVADLNNDGKMELCVLLNTFPGGMGFTNRQTVVLAYDLNI</sequence>